<feature type="transmembrane region" description="Helical" evidence="1">
    <location>
        <begin position="76"/>
        <end position="98"/>
    </location>
</feature>
<evidence type="ECO:0000313" key="2">
    <source>
        <dbReference type="EMBL" id="CAG9765435.1"/>
    </source>
</evidence>
<keyword evidence="1" id="KW-0812">Transmembrane</keyword>
<evidence type="ECO:0000313" key="3">
    <source>
        <dbReference type="Proteomes" id="UP001152799"/>
    </source>
</evidence>
<accession>A0A9N9MNI3</accession>
<proteinExistence type="predicted"/>
<reference evidence="2" key="1">
    <citation type="submission" date="2022-01" db="EMBL/GenBank/DDBJ databases">
        <authorList>
            <person name="King R."/>
        </authorList>
    </citation>
    <scope>NUCLEOTIDE SEQUENCE</scope>
</reference>
<sequence length="191" mass="22291">MPLRRYLKWTDPKVWAIIALSALWIFLPISIRHFWASEPEHFNYRLMNVYVYIGCLFFTCIVISIHYVYIFHRKDFQYWFSSTAFLFIVVAQILMMVNALTMPPKSKLKLIFGLECLVIFLFMCLYIQAVTMQHRVLLNLTYIKKEEKHIAIKKLAGAADCVTIPLKGQMKSIQSKVLFKGPSTSQGKGRV</sequence>
<organism evidence="2 3">
    <name type="scientific">Ceutorhynchus assimilis</name>
    <name type="common">cabbage seed weevil</name>
    <dbReference type="NCBI Taxonomy" id="467358"/>
    <lineage>
        <taxon>Eukaryota</taxon>
        <taxon>Metazoa</taxon>
        <taxon>Ecdysozoa</taxon>
        <taxon>Arthropoda</taxon>
        <taxon>Hexapoda</taxon>
        <taxon>Insecta</taxon>
        <taxon>Pterygota</taxon>
        <taxon>Neoptera</taxon>
        <taxon>Endopterygota</taxon>
        <taxon>Coleoptera</taxon>
        <taxon>Polyphaga</taxon>
        <taxon>Cucujiformia</taxon>
        <taxon>Curculionidae</taxon>
        <taxon>Ceutorhynchinae</taxon>
        <taxon>Ceutorhynchus</taxon>
    </lineage>
</organism>
<dbReference type="EMBL" id="OU892278">
    <property type="protein sequence ID" value="CAG9765435.1"/>
    <property type="molecule type" value="Genomic_DNA"/>
</dbReference>
<dbReference type="Proteomes" id="UP001152799">
    <property type="component" value="Chromosome 2"/>
</dbReference>
<protein>
    <submittedName>
        <fullName evidence="2">Uncharacterized protein</fullName>
    </submittedName>
</protein>
<keyword evidence="1" id="KW-1133">Transmembrane helix</keyword>
<gene>
    <name evidence="2" type="ORF">CEUTPL_LOCUS6041</name>
</gene>
<dbReference type="OrthoDB" id="10636869at2759"/>
<feature type="transmembrane region" description="Helical" evidence="1">
    <location>
        <begin position="110"/>
        <end position="129"/>
    </location>
</feature>
<feature type="transmembrane region" description="Helical" evidence="1">
    <location>
        <begin position="47"/>
        <end position="70"/>
    </location>
</feature>
<evidence type="ECO:0000256" key="1">
    <source>
        <dbReference type="SAM" id="Phobius"/>
    </source>
</evidence>
<dbReference type="AlphaFoldDB" id="A0A9N9MNI3"/>
<keyword evidence="1" id="KW-0472">Membrane</keyword>
<feature type="transmembrane region" description="Helical" evidence="1">
    <location>
        <begin position="14"/>
        <end position="35"/>
    </location>
</feature>
<keyword evidence="3" id="KW-1185">Reference proteome</keyword>
<name>A0A9N9MNI3_9CUCU</name>